<sequence length="580" mass="62497">MDEHTVITTSAEATFNSLEHEFCPPLDAALFAAIALDYNLANSSEVQSLRETLEALRAEAAADQLENISFDPSGTGGNSTIEIQDDGLAIHGNDGGERRETISSLEDDMRGLERDIAGIDISSPAAPSTTTTAFPRFEISEATGGAFRADYPEEDKLRYLREMFPAIDTFTIRHTLGKCEGDVDKCMDNLLNLMFFEDRSQSGTGTATGTGTGSVGSWSADGDGPVSVPKGVEGFSEEVAGAFEAKKKGKGKKKNRNNGRRNGNGNGNRKAMQQYPPENYDNIDYKENASIHNKWTAATKDVDFVVSRTNLSAATVTSAYHSNNANLPATIHILAENEVARVGRNKLLADEVTQTQIAEMKTIFGDTMTTATSVERGIPIDIKFAGLLSISRNVISAAIELAHVMLETPTPSSSSAGLPPLPESLPVNATYTTSLSTATSHFTTSQSAFEAASSAYRRSKSDHYYSAVAAHYAQLGRDHLALAKSSSATAADALVASQSGPDFLDLHGVNVQHAVRISRIAVRKWWDQKGDEKFKPRAKWARDVRADRGEREGREGALARDGWKVEVVGGGVVVWGVARR</sequence>
<dbReference type="GO" id="GO:0004519">
    <property type="term" value="F:endonuclease activity"/>
    <property type="evidence" value="ECO:0007669"/>
    <property type="project" value="TreeGrafter"/>
</dbReference>
<dbReference type="GO" id="GO:0043130">
    <property type="term" value="F:ubiquitin binding"/>
    <property type="evidence" value="ECO:0007669"/>
    <property type="project" value="InterPro"/>
</dbReference>
<name>A0A162ID94_9EURO</name>
<gene>
    <name evidence="3" type="ORF">AAP_05753</name>
</gene>
<dbReference type="SMART" id="SM01162">
    <property type="entry name" value="DUF1771"/>
    <property type="match status" value="1"/>
</dbReference>
<dbReference type="Pfam" id="PF02845">
    <property type="entry name" value="CUE"/>
    <property type="match status" value="1"/>
</dbReference>
<dbReference type="EMBL" id="AZGZ01000035">
    <property type="protein sequence ID" value="KZZ87372.1"/>
    <property type="molecule type" value="Genomic_DNA"/>
</dbReference>
<evidence type="ECO:0000259" key="2">
    <source>
        <dbReference type="PROSITE" id="PS51140"/>
    </source>
</evidence>
<dbReference type="AlphaFoldDB" id="A0A162ID94"/>
<dbReference type="GO" id="GO:0005634">
    <property type="term" value="C:nucleus"/>
    <property type="evidence" value="ECO:0007669"/>
    <property type="project" value="TreeGrafter"/>
</dbReference>
<dbReference type="SUPFAM" id="SSF46934">
    <property type="entry name" value="UBA-like"/>
    <property type="match status" value="1"/>
</dbReference>
<dbReference type="Pfam" id="PF26286">
    <property type="entry name" value="UBA_10"/>
    <property type="match status" value="1"/>
</dbReference>
<dbReference type="PANTHER" id="PTHR46535:SF1">
    <property type="entry name" value="NEDD4-BINDING PROTEIN 2"/>
    <property type="match status" value="1"/>
</dbReference>
<feature type="region of interest" description="Disordered" evidence="1">
    <location>
        <begin position="201"/>
        <end position="274"/>
    </location>
</feature>
<dbReference type="CDD" id="cd14279">
    <property type="entry name" value="CUE"/>
    <property type="match status" value="1"/>
</dbReference>
<dbReference type="Proteomes" id="UP000242877">
    <property type="component" value="Unassembled WGS sequence"/>
</dbReference>
<dbReference type="PROSITE" id="PS51140">
    <property type="entry name" value="CUE"/>
    <property type="match status" value="1"/>
</dbReference>
<dbReference type="Gene3D" id="1.10.8.10">
    <property type="entry name" value="DNA helicase RuvA subunit, C-terminal domain"/>
    <property type="match status" value="1"/>
</dbReference>
<proteinExistence type="predicted"/>
<feature type="compositionally biased region" description="Low complexity" evidence="1">
    <location>
        <begin position="260"/>
        <end position="270"/>
    </location>
</feature>
<dbReference type="PANTHER" id="PTHR46535">
    <property type="entry name" value="NEDD4-BINDING PROTEIN 2"/>
    <property type="match status" value="1"/>
</dbReference>
<dbReference type="InterPro" id="IPR003892">
    <property type="entry name" value="CUE"/>
</dbReference>
<evidence type="ECO:0000313" key="3">
    <source>
        <dbReference type="EMBL" id="KZZ87372.1"/>
    </source>
</evidence>
<dbReference type="VEuPathDB" id="FungiDB:AAP_05753"/>
<comment type="caution">
    <text evidence="3">The sequence shown here is derived from an EMBL/GenBank/DDBJ whole genome shotgun (WGS) entry which is preliminary data.</text>
</comment>
<feature type="domain" description="CUE" evidence="2">
    <location>
        <begin position="152"/>
        <end position="195"/>
    </location>
</feature>
<evidence type="ECO:0000256" key="1">
    <source>
        <dbReference type="SAM" id="MobiDB-lite"/>
    </source>
</evidence>
<accession>A0A162ID94</accession>
<reference evidence="3 4" key="1">
    <citation type="journal article" date="2016" name="Genome Biol. Evol.">
        <title>Divergent and convergent evolution of fungal pathogenicity.</title>
        <authorList>
            <person name="Shang Y."/>
            <person name="Xiao G."/>
            <person name="Zheng P."/>
            <person name="Cen K."/>
            <person name="Zhan S."/>
            <person name="Wang C."/>
        </authorList>
    </citation>
    <scope>NUCLEOTIDE SEQUENCE [LARGE SCALE GENOMIC DNA]</scope>
    <source>
        <strain evidence="3 4">ARSEF 7405</strain>
    </source>
</reference>
<organism evidence="3 4">
    <name type="scientific">Ascosphaera apis ARSEF 7405</name>
    <dbReference type="NCBI Taxonomy" id="392613"/>
    <lineage>
        <taxon>Eukaryota</taxon>
        <taxon>Fungi</taxon>
        <taxon>Dikarya</taxon>
        <taxon>Ascomycota</taxon>
        <taxon>Pezizomycotina</taxon>
        <taxon>Eurotiomycetes</taxon>
        <taxon>Eurotiomycetidae</taxon>
        <taxon>Onygenales</taxon>
        <taxon>Ascosphaeraceae</taxon>
        <taxon>Ascosphaera</taxon>
    </lineage>
</organism>
<dbReference type="InterPro" id="IPR009060">
    <property type="entry name" value="UBA-like_sf"/>
</dbReference>
<keyword evidence="4" id="KW-1185">Reference proteome</keyword>
<dbReference type="InterPro" id="IPR052772">
    <property type="entry name" value="Endo/PolyKinase_Domain-Protein"/>
</dbReference>
<dbReference type="InterPro" id="IPR013899">
    <property type="entry name" value="DUF1771"/>
</dbReference>
<dbReference type="OrthoDB" id="443981at2759"/>
<dbReference type="InterPro" id="IPR058864">
    <property type="entry name" value="UBA_10"/>
</dbReference>
<evidence type="ECO:0000313" key="4">
    <source>
        <dbReference type="Proteomes" id="UP000242877"/>
    </source>
</evidence>
<protein>
    <submittedName>
        <fullName evidence="3">Smr domain protein</fullName>
    </submittedName>
</protein>
<feature type="compositionally biased region" description="Basic residues" evidence="1">
    <location>
        <begin position="247"/>
        <end position="259"/>
    </location>
</feature>